<keyword evidence="3" id="KW-1185">Reference proteome</keyword>
<feature type="compositionally biased region" description="Polar residues" evidence="1">
    <location>
        <begin position="340"/>
        <end position="351"/>
    </location>
</feature>
<comment type="caution">
    <text evidence="2">The sequence shown here is derived from an EMBL/GenBank/DDBJ whole genome shotgun (WGS) entry which is preliminary data.</text>
</comment>
<dbReference type="AlphaFoldDB" id="A0AAD6HVW4"/>
<feature type="compositionally biased region" description="Polar residues" evidence="1">
    <location>
        <begin position="14"/>
        <end position="27"/>
    </location>
</feature>
<reference evidence="2" key="2">
    <citation type="submission" date="2023-01" db="EMBL/GenBank/DDBJ databases">
        <authorList>
            <person name="Petersen C."/>
        </authorList>
    </citation>
    <scope>NUCLEOTIDE SEQUENCE</scope>
    <source>
        <strain evidence="2">IBT 17514</strain>
    </source>
</reference>
<evidence type="ECO:0000256" key="1">
    <source>
        <dbReference type="SAM" id="MobiDB-lite"/>
    </source>
</evidence>
<proteinExistence type="predicted"/>
<organism evidence="2 3">
    <name type="scientific">Penicillium malachiteum</name>
    <dbReference type="NCBI Taxonomy" id="1324776"/>
    <lineage>
        <taxon>Eukaryota</taxon>
        <taxon>Fungi</taxon>
        <taxon>Dikarya</taxon>
        <taxon>Ascomycota</taxon>
        <taxon>Pezizomycotina</taxon>
        <taxon>Eurotiomycetes</taxon>
        <taxon>Eurotiomycetidae</taxon>
        <taxon>Eurotiales</taxon>
        <taxon>Aspergillaceae</taxon>
        <taxon>Penicillium</taxon>
    </lineage>
</organism>
<evidence type="ECO:0000313" key="2">
    <source>
        <dbReference type="EMBL" id="KAJ5740240.1"/>
    </source>
</evidence>
<feature type="region of interest" description="Disordered" evidence="1">
    <location>
        <begin position="323"/>
        <end position="393"/>
    </location>
</feature>
<gene>
    <name evidence="2" type="ORF">N7493_000112</name>
</gene>
<sequence length="393" mass="43387">MVLDDASPQGGSYEGQSASANNPSRTPISKDARLPDLTGLRIKPELLTHPDFFTLYTGFWGKTMWKQSVASRVTDRVHGTWVLTGRRPTQVEVDALSESCSRSAYYGRVGVPLSSSLGVIWIYRGAVKEAPNLTFKDRFLNLSLLLKHQKSVFWGVMSRMAFKMLFMGTLGGMLSTVAASSGEKIPRLRRMKIFATGKVALAKTGTHQLNHSTRILLDSMNNDNGGAVGSYDDIPAQQQQYTYDSSNDTQGQSTDDSSQSTYQSSHPVYGSSRAPQSSSQQESESDFFLTGGSQDDDASPTALEYRNTKIDGTPISAWDRIRAQSGAQKPARQSPMGWDQAQSESTDSAPTGAQDRYDYDRRREKDMAQSEFDRMMDNERKGADGESRRGWGS</sequence>
<feature type="compositionally biased region" description="Basic and acidic residues" evidence="1">
    <location>
        <begin position="355"/>
        <end position="393"/>
    </location>
</feature>
<reference evidence="2" key="1">
    <citation type="journal article" date="2023" name="IMA Fungus">
        <title>Comparative genomic study of the Penicillium genus elucidates a diverse pangenome and 15 lateral gene transfer events.</title>
        <authorList>
            <person name="Petersen C."/>
            <person name="Sorensen T."/>
            <person name="Nielsen M.R."/>
            <person name="Sondergaard T.E."/>
            <person name="Sorensen J.L."/>
            <person name="Fitzpatrick D.A."/>
            <person name="Frisvad J.C."/>
            <person name="Nielsen K.L."/>
        </authorList>
    </citation>
    <scope>NUCLEOTIDE SEQUENCE</scope>
    <source>
        <strain evidence="2">IBT 17514</strain>
    </source>
</reference>
<dbReference type="Proteomes" id="UP001215712">
    <property type="component" value="Unassembled WGS sequence"/>
</dbReference>
<feature type="region of interest" description="Disordered" evidence="1">
    <location>
        <begin position="1"/>
        <end position="32"/>
    </location>
</feature>
<accession>A0AAD6HVW4</accession>
<protein>
    <submittedName>
        <fullName evidence="2">Uncharacterized protein</fullName>
    </submittedName>
</protein>
<feature type="compositionally biased region" description="Low complexity" evidence="1">
    <location>
        <begin position="244"/>
        <end position="265"/>
    </location>
</feature>
<name>A0AAD6HVW4_9EURO</name>
<feature type="region of interest" description="Disordered" evidence="1">
    <location>
        <begin position="242"/>
        <end position="300"/>
    </location>
</feature>
<evidence type="ECO:0000313" key="3">
    <source>
        <dbReference type="Proteomes" id="UP001215712"/>
    </source>
</evidence>
<dbReference type="EMBL" id="JAQJAN010000001">
    <property type="protein sequence ID" value="KAJ5740240.1"/>
    <property type="molecule type" value="Genomic_DNA"/>
</dbReference>